<evidence type="ECO:0000313" key="3">
    <source>
        <dbReference type="Proteomes" id="UP000183987"/>
    </source>
</evidence>
<proteinExistence type="predicted"/>
<evidence type="ECO:0000256" key="1">
    <source>
        <dbReference type="SAM" id="SignalP"/>
    </source>
</evidence>
<organism evidence="2 3">
    <name type="scientific">Loktanella atrilutea</name>
    <dbReference type="NCBI Taxonomy" id="366533"/>
    <lineage>
        <taxon>Bacteria</taxon>
        <taxon>Pseudomonadati</taxon>
        <taxon>Pseudomonadota</taxon>
        <taxon>Alphaproteobacteria</taxon>
        <taxon>Rhodobacterales</taxon>
        <taxon>Roseobacteraceae</taxon>
        <taxon>Loktanella</taxon>
    </lineage>
</organism>
<evidence type="ECO:0008006" key="4">
    <source>
        <dbReference type="Google" id="ProtNLM"/>
    </source>
</evidence>
<dbReference type="Proteomes" id="UP000183987">
    <property type="component" value="Unassembled WGS sequence"/>
</dbReference>
<sequence>MTHLTPALMLSVFALCACVPAPSAPPQTLTLSPTGYRADGDQCRLALESEATVNYLDDAADLVACPADMENLGVFAIDTGGVEVARIAGYVLYSVPTR</sequence>
<feature type="chain" id="PRO_5013222847" description="Lipoprotein" evidence="1">
    <location>
        <begin position="24"/>
        <end position="98"/>
    </location>
</feature>
<reference evidence="3" key="1">
    <citation type="submission" date="2016-11" db="EMBL/GenBank/DDBJ databases">
        <authorList>
            <person name="Varghese N."/>
            <person name="Submissions S."/>
        </authorList>
    </citation>
    <scope>NUCLEOTIDE SEQUENCE [LARGE SCALE GENOMIC DNA]</scope>
    <source>
        <strain evidence="3">DSM 29326</strain>
    </source>
</reference>
<accession>A0A1M4SYH8</accession>
<dbReference type="STRING" id="366533.SAMN05444339_101184"/>
<evidence type="ECO:0000313" key="2">
    <source>
        <dbReference type="EMBL" id="SHE37251.1"/>
    </source>
</evidence>
<gene>
    <name evidence="2" type="ORF">SAMN05444339_101184</name>
</gene>
<keyword evidence="1" id="KW-0732">Signal</keyword>
<dbReference type="RefSeq" id="WP_072855324.1">
    <property type="nucleotide sequence ID" value="NZ_FQUE01000001.1"/>
</dbReference>
<dbReference type="EMBL" id="FQUE01000001">
    <property type="protein sequence ID" value="SHE37251.1"/>
    <property type="molecule type" value="Genomic_DNA"/>
</dbReference>
<feature type="signal peptide" evidence="1">
    <location>
        <begin position="1"/>
        <end position="23"/>
    </location>
</feature>
<keyword evidence="3" id="KW-1185">Reference proteome</keyword>
<protein>
    <recommendedName>
        <fullName evidence="4">Lipoprotein</fullName>
    </recommendedName>
</protein>
<dbReference type="AlphaFoldDB" id="A0A1M4SYH8"/>
<name>A0A1M4SYH8_LOKAT</name>